<dbReference type="OrthoDB" id="319461at2759"/>
<dbReference type="PANTHER" id="PTHR33706:SF1">
    <property type="entry name" value="TPR REPEAT PROTEIN"/>
    <property type="match status" value="1"/>
</dbReference>
<dbReference type="PANTHER" id="PTHR33706">
    <property type="entry name" value="MORN VARIANT REPEAT PROTEIN"/>
    <property type="match status" value="1"/>
</dbReference>
<reference evidence="1" key="1">
    <citation type="submission" date="2021-01" db="EMBL/GenBank/DDBJ databases">
        <authorList>
            <consortium name="Genoscope - CEA"/>
            <person name="William W."/>
        </authorList>
    </citation>
    <scope>NUCLEOTIDE SEQUENCE</scope>
</reference>
<keyword evidence="2" id="KW-1185">Reference proteome</keyword>
<name>A0A8S1LTL3_9CILI</name>
<evidence type="ECO:0000313" key="2">
    <source>
        <dbReference type="Proteomes" id="UP000692954"/>
    </source>
</evidence>
<dbReference type="EMBL" id="CAJJDN010000024">
    <property type="protein sequence ID" value="CAD8068146.1"/>
    <property type="molecule type" value="Genomic_DNA"/>
</dbReference>
<protein>
    <submittedName>
        <fullName evidence="1">Uncharacterized protein</fullName>
    </submittedName>
</protein>
<accession>A0A8S1LTL3</accession>
<proteinExistence type="predicted"/>
<comment type="caution">
    <text evidence="1">The sequence shown here is derived from an EMBL/GenBank/DDBJ whole genome shotgun (WGS) entry which is preliminary data.</text>
</comment>
<dbReference type="AlphaFoldDB" id="A0A8S1LTL3"/>
<evidence type="ECO:0000313" key="1">
    <source>
        <dbReference type="EMBL" id="CAD8068146.1"/>
    </source>
</evidence>
<organism evidence="1 2">
    <name type="scientific">Paramecium sonneborni</name>
    <dbReference type="NCBI Taxonomy" id="65129"/>
    <lineage>
        <taxon>Eukaryota</taxon>
        <taxon>Sar</taxon>
        <taxon>Alveolata</taxon>
        <taxon>Ciliophora</taxon>
        <taxon>Intramacronucleata</taxon>
        <taxon>Oligohymenophorea</taxon>
        <taxon>Peniculida</taxon>
        <taxon>Parameciidae</taxon>
        <taxon>Paramecium</taxon>
    </lineage>
</organism>
<dbReference type="Proteomes" id="UP000692954">
    <property type="component" value="Unassembled WGS sequence"/>
</dbReference>
<sequence>MKTLKKLFIVMGICGSKQHIKQQKETNSVIRQISFQRDEVDLSFQRDEIDLSFQRDEVDLQNKKEYECFFFDNHLQRRIKMKYQIEFDKENKITHIYYEQIARLIRNFSYMEPEIFNNLEKIKYLEWVGQYGKNFKKFPEWNVNWNGEFLQRVGGYYSQRGEKIGLWKELSKDYCSKVPLFEEGDYKNNKRTGRWNYIYKDQIMYQINLQFCGHGSYEKGQKNGSWVELWEGFRHGSQIIYDGDYNRNGRRIGKWDIIYCLPFEQEYKQIGGGSYDQQEGQKIGRWIELWEGFSNIAQVTYNGEYNTTGMKVGRWDIMCCLQNEQEQKLIGGGVFKEDGLKIGSWVELWEGYQHDNQITYKGEYNMDGMKVGRWDIMCCLQNEQEQKLIGGGVFKEDGLKIGSWVELWEGYQHDNQITYKGEYNMDGMKVGRWDIMCCLQNEQEQKLIGGGVFKEDGLKIGSWVELWEGYQHDNQITYKGEYNMDGMKVGRWDIMCCLQNEQEQKLIGGGVFKEDGLKIGSWVELWEGYQHDNQITYKGEYNTTGMKEGKWDIMCCLSNEEEIIGGGSYNQNEDLKIGQWTELDQRFSNLNQVTYQGEYNIKGKKVGKWVIWYDRYGFGNYKQIGGGFYDDEKGQKFGKWIELWDKFLFEKEIFYQGEYNMKGVKIGRWNIYYDKYGSLQPKYIGGGLYDKEEGWIKIGRWIEIDEGFQRIKQVTFNGFYNMKGMKVDRWYISLKEDEKHKKIGGGSYCKEGGYKVGKWVELWENFEDQIQITYIGEYNKKGVKVGIWDIRLQKSYGHKIQIYIGCGIYDDKFSNRKIGKWVELDKKFTEINTITYLGQYNMEGKKVGKWVDNKGKQEFIYNI</sequence>
<gene>
    <name evidence="1" type="ORF">PSON_ATCC_30995.1.T0240005</name>
</gene>